<proteinExistence type="predicted"/>
<accession>A0AAV0IUG0</accession>
<organism evidence="1 2">
    <name type="scientific">Linum tenue</name>
    <dbReference type="NCBI Taxonomy" id="586396"/>
    <lineage>
        <taxon>Eukaryota</taxon>
        <taxon>Viridiplantae</taxon>
        <taxon>Streptophyta</taxon>
        <taxon>Embryophyta</taxon>
        <taxon>Tracheophyta</taxon>
        <taxon>Spermatophyta</taxon>
        <taxon>Magnoliopsida</taxon>
        <taxon>eudicotyledons</taxon>
        <taxon>Gunneridae</taxon>
        <taxon>Pentapetalae</taxon>
        <taxon>rosids</taxon>
        <taxon>fabids</taxon>
        <taxon>Malpighiales</taxon>
        <taxon>Linaceae</taxon>
        <taxon>Linum</taxon>
    </lineage>
</organism>
<name>A0AAV0IUG0_9ROSI</name>
<sequence length="81" mass="9479">MREALASSSDSFTDDRYEWWLPSISSAVFSPDCSRRYTIYVFSALVAATDRAKPRRRSRSGERFSPLVVIVWRRTCCWAFF</sequence>
<gene>
    <name evidence="1" type="ORF">LITE_LOCUS11039</name>
</gene>
<dbReference type="EMBL" id="CAMGYJ010000004">
    <property type="protein sequence ID" value="CAI0401082.1"/>
    <property type="molecule type" value="Genomic_DNA"/>
</dbReference>
<reference evidence="1" key="1">
    <citation type="submission" date="2022-08" db="EMBL/GenBank/DDBJ databases">
        <authorList>
            <person name="Gutierrez-Valencia J."/>
        </authorList>
    </citation>
    <scope>NUCLEOTIDE SEQUENCE</scope>
</reference>
<keyword evidence="2" id="KW-1185">Reference proteome</keyword>
<evidence type="ECO:0000313" key="2">
    <source>
        <dbReference type="Proteomes" id="UP001154282"/>
    </source>
</evidence>
<comment type="caution">
    <text evidence="1">The sequence shown here is derived from an EMBL/GenBank/DDBJ whole genome shotgun (WGS) entry which is preliminary data.</text>
</comment>
<dbReference type="Proteomes" id="UP001154282">
    <property type="component" value="Unassembled WGS sequence"/>
</dbReference>
<dbReference type="AlphaFoldDB" id="A0AAV0IUG0"/>
<protein>
    <submittedName>
        <fullName evidence="1">Uncharacterized protein</fullName>
    </submittedName>
</protein>
<evidence type="ECO:0000313" key="1">
    <source>
        <dbReference type="EMBL" id="CAI0401082.1"/>
    </source>
</evidence>